<evidence type="ECO:0000313" key="2">
    <source>
        <dbReference type="Proteomes" id="UP000287166"/>
    </source>
</evidence>
<proteinExistence type="predicted"/>
<dbReference type="Proteomes" id="UP000287166">
    <property type="component" value="Unassembled WGS sequence"/>
</dbReference>
<organism evidence="1 2">
    <name type="scientific">Sparassis crispa</name>
    <dbReference type="NCBI Taxonomy" id="139825"/>
    <lineage>
        <taxon>Eukaryota</taxon>
        <taxon>Fungi</taxon>
        <taxon>Dikarya</taxon>
        <taxon>Basidiomycota</taxon>
        <taxon>Agaricomycotina</taxon>
        <taxon>Agaricomycetes</taxon>
        <taxon>Polyporales</taxon>
        <taxon>Sparassidaceae</taxon>
        <taxon>Sparassis</taxon>
    </lineage>
</organism>
<evidence type="ECO:0000313" key="1">
    <source>
        <dbReference type="EMBL" id="GBE82948.1"/>
    </source>
</evidence>
<dbReference type="GeneID" id="38779865"/>
<keyword evidence="2" id="KW-1185">Reference proteome</keyword>
<dbReference type="RefSeq" id="XP_027613861.1">
    <property type="nucleotide sequence ID" value="XM_027758060.1"/>
</dbReference>
<dbReference type="InParanoid" id="A0A401GLA2"/>
<protein>
    <submittedName>
        <fullName evidence="1">Uncharacterized protein</fullName>
    </submittedName>
</protein>
<dbReference type="EMBL" id="BFAD01000004">
    <property type="protein sequence ID" value="GBE82948.1"/>
    <property type="molecule type" value="Genomic_DNA"/>
</dbReference>
<gene>
    <name evidence="1" type="ORF">SCP_0413350</name>
</gene>
<accession>A0A401GLA2</accession>
<dbReference type="AlphaFoldDB" id="A0A401GLA2"/>
<reference evidence="1 2" key="1">
    <citation type="journal article" date="2018" name="Sci. Rep.">
        <title>Genome sequence of the cauliflower mushroom Sparassis crispa (Hanabiratake) and its association with beneficial usage.</title>
        <authorList>
            <person name="Kiyama R."/>
            <person name="Furutani Y."/>
            <person name="Kawaguchi K."/>
            <person name="Nakanishi T."/>
        </authorList>
    </citation>
    <scope>NUCLEOTIDE SEQUENCE [LARGE SCALE GENOMIC DNA]</scope>
</reference>
<comment type="caution">
    <text evidence="1">The sequence shown here is derived from an EMBL/GenBank/DDBJ whole genome shotgun (WGS) entry which is preliminary data.</text>
</comment>
<sequence length="185" mass="21279">MPAKARRRKRRLVLVGARACNGSIGGAIEAIERERSCTSPSYQERVRAKRCGRLQKGVFVEVISGAEEPRYSEEQQNDDSRRRLRAPVHPPLRESAHVHLEWAFLEVPSGSRFIHQGVPWRSRLVPMREDETRGCQRRYWNSPESCISAHPRRPRRFVRNDIQLPYPSGNGGGDVLGLRRVMSRM</sequence>
<name>A0A401GLA2_9APHY</name>